<comment type="caution">
    <text evidence="1">The sequence shown here is derived from an EMBL/GenBank/DDBJ whole genome shotgun (WGS) entry which is preliminary data.</text>
</comment>
<organism evidence="1">
    <name type="scientific">Ophidiomyces ophidiicola</name>
    <dbReference type="NCBI Taxonomy" id="1387563"/>
    <lineage>
        <taxon>Eukaryota</taxon>
        <taxon>Fungi</taxon>
        <taxon>Dikarya</taxon>
        <taxon>Ascomycota</taxon>
        <taxon>Pezizomycotina</taxon>
        <taxon>Eurotiomycetes</taxon>
        <taxon>Eurotiomycetidae</taxon>
        <taxon>Onygenales</taxon>
        <taxon>Onygenaceae</taxon>
        <taxon>Ophidiomyces</taxon>
    </lineage>
</organism>
<evidence type="ECO:0000313" key="1">
    <source>
        <dbReference type="EMBL" id="KAI2390477.1"/>
    </source>
</evidence>
<gene>
    <name evidence="1" type="ORF">LOY88_001562</name>
</gene>
<accession>A0ACB8V1K3</accession>
<name>A0ACB8V1K3_9EURO</name>
<protein>
    <submittedName>
        <fullName evidence="1">Uncharacterized protein</fullName>
    </submittedName>
</protein>
<reference evidence="1" key="1">
    <citation type="journal article" date="2022" name="bioRxiv">
        <title>Population genetic analysis of Ophidiomyces ophidiicola, the causative agent of snake fungal disease, indicates recent introductions to the USA.</title>
        <authorList>
            <person name="Ladner J.T."/>
            <person name="Palmer J.M."/>
            <person name="Ettinger C.L."/>
            <person name="Stajich J.E."/>
            <person name="Farrell T.M."/>
            <person name="Glorioso B.M."/>
            <person name="Lawson B."/>
            <person name="Price S.J."/>
            <person name="Stengle A.G."/>
            <person name="Grear D.A."/>
            <person name="Lorch J.M."/>
        </authorList>
    </citation>
    <scope>NUCLEOTIDE SEQUENCE</scope>
    <source>
        <strain evidence="1">NWHC 24266-5</strain>
    </source>
</reference>
<proteinExistence type="predicted"/>
<sequence>MEDPSILFEQAIALLQIGQPDEALLLVERGLEIAPPASPNNLIGLNLVGEVYVELGDIDAARKHFLEAVELDPEGTKPEYQGGGAEKFLWLAQLSEEGGKDSVHWFERGVSVLRHNIQTLEENGKSASSENLEEQKRKLANALCGVIEIYMTDLSWEDDAESRCETLITEALLMAPESAECLQTLASIRISQLRHEDAKAALSRSIAIWKDLPSESPFVPDFPVRVSLSRLLMEAEMEVEALEVLERMILEDDQSVETWYLGGWCQYLLAQKISSDTVDEANHEQQRALMLGSRSWLRQSLELYDAIQYEDDRLKKHGMELVQELEHILGVLTEESGDEGDGWEDDIDAASESASDHEMRDY</sequence>
<dbReference type="EMBL" id="JALBCA010000017">
    <property type="protein sequence ID" value="KAI2390477.1"/>
    <property type="molecule type" value="Genomic_DNA"/>
</dbReference>